<organism evidence="5 6">
    <name type="scientific">Photobacterium alginatilyticum</name>
    <dbReference type="NCBI Taxonomy" id="1775171"/>
    <lineage>
        <taxon>Bacteria</taxon>
        <taxon>Pseudomonadati</taxon>
        <taxon>Pseudomonadota</taxon>
        <taxon>Gammaproteobacteria</taxon>
        <taxon>Vibrionales</taxon>
        <taxon>Vibrionaceae</taxon>
        <taxon>Photobacterium</taxon>
    </lineage>
</organism>
<dbReference type="InterPro" id="IPR000792">
    <property type="entry name" value="Tscrpt_reg_LuxR_C"/>
</dbReference>
<dbReference type="CDD" id="cd06170">
    <property type="entry name" value="LuxR_C_like"/>
    <property type="match status" value="1"/>
</dbReference>
<reference evidence="5 6" key="1">
    <citation type="journal article" date="2017" name="Int. J. Syst. Evol. Microbiol.">
        <title>Photobacterium alginatilyticum sp. nov., a marine bacterium isolated from bottom seawater.</title>
        <authorList>
            <person name="Wang X."/>
            <person name="Wang Y."/>
            <person name="Yang X."/>
            <person name="Sun H."/>
            <person name="Li B."/>
            <person name="Zhang X.H."/>
        </authorList>
    </citation>
    <scope>NUCLEOTIDE SEQUENCE [LARGE SCALE GENOMIC DNA]</scope>
    <source>
        <strain evidence="5 6">P03D4</strain>
    </source>
</reference>
<dbReference type="Proteomes" id="UP000738517">
    <property type="component" value="Unassembled WGS sequence"/>
</dbReference>
<dbReference type="InterPro" id="IPR016032">
    <property type="entry name" value="Sig_transdc_resp-reg_C-effctor"/>
</dbReference>
<evidence type="ECO:0000313" key="6">
    <source>
        <dbReference type="Proteomes" id="UP000738517"/>
    </source>
</evidence>
<evidence type="ECO:0000313" key="5">
    <source>
        <dbReference type="EMBL" id="NBI53367.1"/>
    </source>
</evidence>
<feature type="domain" description="HTH luxR-type" evidence="4">
    <location>
        <begin position="124"/>
        <end position="189"/>
    </location>
</feature>
<evidence type="ECO:0000256" key="2">
    <source>
        <dbReference type="ARBA" id="ARBA00023125"/>
    </source>
</evidence>
<accession>A0ABW9YHS6</accession>
<dbReference type="PROSITE" id="PS50043">
    <property type="entry name" value="HTH_LUXR_2"/>
    <property type="match status" value="1"/>
</dbReference>
<keyword evidence="2" id="KW-0238">DNA-binding</keyword>
<evidence type="ECO:0000259" key="4">
    <source>
        <dbReference type="PROSITE" id="PS50043"/>
    </source>
</evidence>
<keyword evidence="1" id="KW-0805">Transcription regulation</keyword>
<gene>
    <name evidence="5" type="ORF">EIZ48_12340</name>
</gene>
<comment type="caution">
    <text evidence="5">The sequence shown here is derived from an EMBL/GenBank/DDBJ whole genome shotgun (WGS) entry which is preliminary data.</text>
</comment>
<dbReference type="RefSeq" id="WP_160651690.1">
    <property type="nucleotide sequence ID" value="NZ_RSEJ01000011.1"/>
</dbReference>
<dbReference type="Gene3D" id="1.10.10.10">
    <property type="entry name" value="Winged helix-like DNA-binding domain superfamily/Winged helix DNA-binding domain"/>
    <property type="match status" value="1"/>
</dbReference>
<keyword evidence="3" id="KW-0804">Transcription</keyword>
<dbReference type="PANTHER" id="PTHR44688">
    <property type="entry name" value="DNA-BINDING TRANSCRIPTIONAL ACTIVATOR DEVR_DOSR"/>
    <property type="match status" value="1"/>
</dbReference>
<dbReference type="Pfam" id="PF00196">
    <property type="entry name" value="GerE"/>
    <property type="match status" value="1"/>
</dbReference>
<dbReference type="InterPro" id="IPR036693">
    <property type="entry name" value="TF_LuxR_autoind-bd_dom_sf"/>
</dbReference>
<sequence>MTKIEEIKLTNFCEENKKKIRDNAIHKLIINYCQSNRIPALWGNVHNPRKNHYYFNYISDRKLRTMPPSFTIPIHSSIGKTGTISFSLNETNDTNQNLFFYAASLVQTVIPYLHDKIDDATVTKKTDTCNLTKRETETLTWATEGKSVWEISKILSCSERTVTFHLQNACNKLGASNKYQAISKGILSGTIFPNTPY</sequence>
<dbReference type="PROSITE" id="PS00622">
    <property type="entry name" value="HTH_LUXR_1"/>
    <property type="match status" value="1"/>
</dbReference>
<evidence type="ECO:0000256" key="3">
    <source>
        <dbReference type="ARBA" id="ARBA00023163"/>
    </source>
</evidence>
<protein>
    <submittedName>
        <fullName evidence="5">LuxR family transcriptional regulator</fullName>
    </submittedName>
</protein>
<dbReference type="SUPFAM" id="SSF46894">
    <property type="entry name" value="C-terminal effector domain of the bipartite response regulators"/>
    <property type="match status" value="1"/>
</dbReference>
<keyword evidence="6" id="KW-1185">Reference proteome</keyword>
<dbReference type="SMART" id="SM00421">
    <property type="entry name" value="HTH_LUXR"/>
    <property type="match status" value="1"/>
</dbReference>
<dbReference type="PRINTS" id="PR00038">
    <property type="entry name" value="HTHLUXR"/>
</dbReference>
<evidence type="ECO:0000256" key="1">
    <source>
        <dbReference type="ARBA" id="ARBA00023015"/>
    </source>
</evidence>
<name>A0ABW9YHS6_9GAMM</name>
<proteinExistence type="predicted"/>
<dbReference type="PANTHER" id="PTHR44688:SF16">
    <property type="entry name" value="DNA-BINDING TRANSCRIPTIONAL ACTIVATOR DEVR_DOSR"/>
    <property type="match status" value="1"/>
</dbReference>
<dbReference type="InterPro" id="IPR036388">
    <property type="entry name" value="WH-like_DNA-bd_sf"/>
</dbReference>
<dbReference type="EMBL" id="RSEJ01000011">
    <property type="protein sequence ID" value="NBI53367.1"/>
    <property type="molecule type" value="Genomic_DNA"/>
</dbReference>
<dbReference type="SUPFAM" id="SSF75516">
    <property type="entry name" value="Pheromone-binding domain of LuxR-like quorum-sensing transcription factors"/>
    <property type="match status" value="1"/>
</dbReference>